<dbReference type="EMBL" id="QFPX01000016">
    <property type="protein sequence ID" value="PZQ53303.1"/>
    <property type="molecule type" value="Genomic_DNA"/>
</dbReference>
<evidence type="ECO:0000256" key="14">
    <source>
        <dbReference type="SAM" id="SignalP"/>
    </source>
</evidence>
<dbReference type="AlphaFoldDB" id="A0A2W5QEY5"/>
<dbReference type="PROSITE" id="PS52016">
    <property type="entry name" value="TONB_DEPENDENT_REC_3"/>
    <property type="match status" value="1"/>
</dbReference>
<keyword evidence="4 11" id="KW-1134">Transmembrane beta strand</keyword>
<dbReference type="Gene3D" id="3.55.50.30">
    <property type="match status" value="1"/>
</dbReference>
<dbReference type="SMART" id="SM00965">
    <property type="entry name" value="STN"/>
    <property type="match status" value="1"/>
</dbReference>
<feature type="signal peptide" evidence="14">
    <location>
        <begin position="1"/>
        <end position="40"/>
    </location>
</feature>
<dbReference type="Pfam" id="PF07660">
    <property type="entry name" value="STN"/>
    <property type="match status" value="1"/>
</dbReference>
<evidence type="ECO:0000256" key="9">
    <source>
        <dbReference type="ARBA" id="ARBA00023136"/>
    </source>
</evidence>
<dbReference type="GO" id="GO:0044718">
    <property type="term" value="P:siderophore transmembrane transport"/>
    <property type="evidence" value="ECO:0007669"/>
    <property type="project" value="TreeGrafter"/>
</dbReference>
<dbReference type="Gene3D" id="2.170.130.10">
    <property type="entry name" value="TonB-dependent receptor, plug domain"/>
    <property type="match status" value="1"/>
</dbReference>
<accession>A0A2W5QEY5</accession>
<comment type="subcellular location">
    <subcellularLocation>
        <location evidence="1 11">Cell outer membrane</location>
        <topology evidence="1 11">Multi-pass membrane protein</topology>
    </subcellularLocation>
</comment>
<feature type="region of interest" description="Disordered" evidence="13">
    <location>
        <begin position="176"/>
        <end position="197"/>
    </location>
</feature>
<dbReference type="InterPro" id="IPR037066">
    <property type="entry name" value="Plug_dom_sf"/>
</dbReference>
<keyword evidence="5" id="KW-0406">Ion transport</keyword>
<dbReference type="Pfam" id="PF00593">
    <property type="entry name" value="TonB_dep_Rec_b-barrel"/>
    <property type="match status" value="1"/>
</dbReference>
<dbReference type="InterPro" id="IPR036942">
    <property type="entry name" value="Beta-barrel_TonB_sf"/>
</dbReference>
<sequence>MISKKHSRRAAFLRPACHALLMTGASVAALSLIGASPAAAQTAQGYTIPAGTLADALNSLAEQSGTQILYDAALTEGRRSAGLKGSFSPAEALSHLLAGSGVTFRQSGPRTYTLERAPQAAAGSVQLGTLRVSGGSEGGGAGRGSSARGGASFGDGTDTGDLAYVSAQSSSYITRDEIERNRGFQPRDMFRGTPGVLSGDARNSGALDVNIRGMQGVGRVPVVIDGSQQATTVYRGYSGVASRSYVDPDMIGGVEVLKGPTSGVEGVGSVGGVVSMRTIGVRDILLPGKTFGVRVRGGFNTNTRGAPAPYTQGGLRESMLGKYKTGCNFDCGPLDTVPEYDSVNQLGNPRGLDRPSWIKPTDANGSIAVAKSWDWIDLLGAVTYRNTGNYFAGENGNAPHLTYTQSTTKLPILGWEEYYTTVGYGSGLNRFRAGEEVLNTSSENLSFLAKATVRPADGHAIELAYMKFKSWFGEAMPSSIIRGDGALQAPMSRVDVDTYTARYKWKPDSDLIELKINASRTELDNRIRTAYDFSSISPDLKYIDPHDGRTHRHGVDISNRALVNGPWGDLTVNLGGSFSHEDTFPIPGAKLESAARDGWRREWSAFGDAEYLPVSFLKFNGALRYTTFQSHDRQLSRRWYPLERVWSDYYHLNQKAGGWAPIAAITMIPRSWLQVYARYGEALRLPSLFEVTTGFSANPIDAIKPERARNWEFGINVSKDGLFWAGDAVRMKLAYFNNEAKNYITRGVGSTFADPDEAIRNIDMARFKGYEGTFEYRAGPAKLSLFATHYTLAEYCDWVRKGTSTRPLPAQYECNGGFRGSYGRNHVPPEWAGGGSVELDLMEERLNLFARVTYTGSRPSESIAVPGAIEVIEWNPYTLVDASARFKLNENVRFELTADNLLDKYYMDALTLGLMASPGRTIRGGVTFNF</sequence>
<dbReference type="InterPro" id="IPR039426">
    <property type="entry name" value="TonB-dep_rcpt-like"/>
</dbReference>
<feature type="domain" description="Secretin/TonB short N-terminal" evidence="15">
    <location>
        <begin position="66"/>
        <end position="117"/>
    </location>
</feature>
<evidence type="ECO:0000256" key="8">
    <source>
        <dbReference type="ARBA" id="ARBA00023077"/>
    </source>
</evidence>
<comment type="similarity">
    <text evidence="2 11 12">Belongs to the TonB-dependent receptor family.</text>
</comment>
<evidence type="ECO:0000256" key="12">
    <source>
        <dbReference type="RuleBase" id="RU003357"/>
    </source>
</evidence>
<evidence type="ECO:0000256" key="1">
    <source>
        <dbReference type="ARBA" id="ARBA00004571"/>
    </source>
</evidence>
<dbReference type="Proteomes" id="UP000249082">
    <property type="component" value="Unassembled WGS sequence"/>
</dbReference>
<evidence type="ECO:0000256" key="3">
    <source>
        <dbReference type="ARBA" id="ARBA00022448"/>
    </source>
</evidence>
<protein>
    <recommendedName>
        <fullName evidence="15">Secretin/TonB short N-terminal domain-containing protein</fullName>
    </recommendedName>
</protein>
<dbReference type="PANTHER" id="PTHR30069:SF41">
    <property type="entry name" value="HEME_HEMOPEXIN UTILIZATION PROTEIN C"/>
    <property type="match status" value="1"/>
</dbReference>
<keyword evidence="6 11" id="KW-0812">Transmembrane</keyword>
<keyword evidence="10 11" id="KW-0998">Cell outer membrane</keyword>
<reference evidence="16 17" key="1">
    <citation type="submission" date="2017-08" db="EMBL/GenBank/DDBJ databases">
        <title>Infants hospitalized years apart are colonized by the same room-sourced microbial strains.</title>
        <authorList>
            <person name="Brooks B."/>
            <person name="Olm M.R."/>
            <person name="Firek B.A."/>
            <person name="Baker R."/>
            <person name="Thomas B.C."/>
            <person name="Morowitz M.J."/>
            <person name="Banfield J.F."/>
        </authorList>
    </citation>
    <scope>NUCLEOTIDE SEQUENCE [LARGE SCALE GENOMIC DNA]</scope>
    <source>
        <strain evidence="16">S2_005_002_R2_33</strain>
    </source>
</reference>
<dbReference type="Pfam" id="PF07715">
    <property type="entry name" value="Plug"/>
    <property type="match status" value="1"/>
</dbReference>
<feature type="compositionally biased region" description="Low complexity" evidence="13">
    <location>
        <begin position="144"/>
        <end position="153"/>
    </location>
</feature>
<evidence type="ECO:0000313" key="17">
    <source>
        <dbReference type="Proteomes" id="UP000249082"/>
    </source>
</evidence>
<keyword evidence="3 11" id="KW-0813">Transport</keyword>
<dbReference type="PANTHER" id="PTHR30069">
    <property type="entry name" value="TONB-DEPENDENT OUTER MEMBRANE RECEPTOR"/>
    <property type="match status" value="1"/>
</dbReference>
<feature type="region of interest" description="Disordered" evidence="13">
    <location>
        <begin position="131"/>
        <end position="153"/>
    </location>
</feature>
<evidence type="ECO:0000256" key="13">
    <source>
        <dbReference type="SAM" id="MobiDB-lite"/>
    </source>
</evidence>
<evidence type="ECO:0000259" key="15">
    <source>
        <dbReference type="SMART" id="SM00965"/>
    </source>
</evidence>
<dbReference type="GO" id="GO:0015344">
    <property type="term" value="F:siderophore uptake transmembrane transporter activity"/>
    <property type="evidence" value="ECO:0007669"/>
    <property type="project" value="TreeGrafter"/>
</dbReference>
<keyword evidence="7" id="KW-0408">Iron</keyword>
<evidence type="ECO:0000256" key="11">
    <source>
        <dbReference type="PROSITE-ProRule" id="PRU01360"/>
    </source>
</evidence>
<comment type="caution">
    <text evidence="16">The sequence shown here is derived from an EMBL/GenBank/DDBJ whole genome shotgun (WGS) entry which is preliminary data.</text>
</comment>
<organism evidence="16 17">
    <name type="scientific">Novosphingobium pentaromativorans</name>
    <dbReference type="NCBI Taxonomy" id="205844"/>
    <lineage>
        <taxon>Bacteria</taxon>
        <taxon>Pseudomonadati</taxon>
        <taxon>Pseudomonadota</taxon>
        <taxon>Alphaproteobacteria</taxon>
        <taxon>Sphingomonadales</taxon>
        <taxon>Sphingomonadaceae</taxon>
        <taxon>Novosphingobium</taxon>
    </lineage>
</organism>
<evidence type="ECO:0000256" key="2">
    <source>
        <dbReference type="ARBA" id="ARBA00009810"/>
    </source>
</evidence>
<name>A0A2W5QEY5_9SPHN</name>
<dbReference type="GO" id="GO:0009279">
    <property type="term" value="C:cell outer membrane"/>
    <property type="evidence" value="ECO:0007669"/>
    <property type="project" value="UniProtKB-SubCell"/>
</dbReference>
<dbReference type="Gene3D" id="2.40.170.20">
    <property type="entry name" value="TonB-dependent receptor, beta-barrel domain"/>
    <property type="match status" value="1"/>
</dbReference>
<evidence type="ECO:0000256" key="4">
    <source>
        <dbReference type="ARBA" id="ARBA00022452"/>
    </source>
</evidence>
<keyword evidence="14" id="KW-0732">Signal</keyword>
<evidence type="ECO:0000256" key="6">
    <source>
        <dbReference type="ARBA" id="ARBA00022692"/>
    </source>
</evidence>
<dbReference type="InterPro" id="IPR000531">
    <property type="entry name" value="Beta-barrel_TonB"/>
</dbReference>
<gene>
    <name evidence="16" type="ORF">DI555_16815</name>
</gene>
<evidence type="ECO:0000256" key="7">
    <source>
        <dbReference type="ARBA" id="ARBA00023004"/>
    </source>
</evidence>
<keyword evidence="9 11" id="KW-0472">Membrane</keyword>
<proteinExistence type="inferred from homology"/>
<dbReference type="SUPFAM" id="SSF56935">
    <property type="entry name" value="Porins"/>
    <property type="match status" value="1"/>
</dbReference>
<keyword evidence="8 12" id="KW-0798">TonB box</keyword>
<evidence type="ECO:0000256" key="5">
    <source>
        <dbReference type="ARBA" id="ARBA00022496"/>
    </source>
</evidence>
<evidence type="ECO:0000256" key="10">
    <source>
        <dbReference type="ARBA" id="ARBA00023237"/>
    </source>
</evidence>
<dbReference type="InterPro" id="IPR011662">
    <property type="entry name" value="Secretin/TonB_short_N"/>
</dbReference>
<evidence type="ECO:0000313" key="16">
    <source>
        <dbReference type="EMBL" id="PZQ53303.1"/>
    </source>
</evidence>
<feature type="chain" id="PRO_5015968123" description="Secretin/TonB short N-terminal domain-containing protein" evidence="14">
    <location>
        <begin position="41"/>
        <end position="930"/>
    </location>
</feature>
<dbReference type="InterPro" id="IPR012910">
    <property type="entry name" value="Plug_dom"/>
</dbReference>
<keyword evidence="5" id="KW-0410">Iron transport</keyword>